<dbReference type="CDD" id="cd13836">
    <property type="entry name" value="IHF_B"/>
    <property type="match status" value="1"/>
</dbReference>
<keyword evidence="1" id="KW-0238">DNA-binding</keyword>
<evidence type="ECO:0000256" key="2">
    <source>
        <dbReference type="RuleBase" id="RU003939"/>
    </source>
</evidence>
<dbReference type="GO" id="GO:0030527">
    <property type="term" value="F:structural constituent of chromatin"/>
    <property type="evidence" value="ECO:0007669"/>
    <property type="project" value="InterPro"/>
</dbReference>
<protein>
    <submittedName>
        <fullName evidence="3">DNA binding protein</fullName>
    </submittedName>
</protein>
<dbReference type="GO" id="GO:0003677">
    <property type="term" value="F:DNA binding"/>
    <property type="evidence" value="ECO:0007669"/>
    <property type="project" value="UniProtKB-KW"/>
</dbReference>
<sequence length="91" mass="9991">MNKNMLAKEVAVSEKVTLSTAFKTVDGVLRVITETLAKGESIQLRGFGSFVVVNKSERKVNDIKTGKSITVPAHKSVRFKPSKETVTKLNK</sequence>
<accession>A0A8S5TAM0</accession>
<dbReference type="SMART" id="SM00411">
    <property type="entry name" value="BHL"/>
    <property type="match status" value="1"/>
</dbReference>
<name>A0A8S5TAM0_9CAUD</name>
<dbReference type="InterPro" id="IPR010992">
    <property type="entry name" value="IHF-like_DNA-bd_dom_sf"/>
</dbReference>
<dbReference type="PANTHER" id="PTHR33175:SF3">
    <property type="entry name" value="DNA-BINDING PROTEIN HU-BETA"/>
    <property type="match status" value="1"/>
</dbReference>
<dbReference type="EMBL" id="BK032784">
    <property type="protein sequence ID" value="DAF60176.1"/>
    <property type="molecule type" value="Genomic_DNA"/>
</dbReference>
<evidence type="ECO:0000313" key="3">
    <source>
        <dbReference type="EMBL" id="DAF60176.1"/>
    </source>
</evidence>
<organism evidence="3">
    <name type="scientific">Podoviridae sp. ctDwO1</name>
    <dbReference type="NCBI Taxonomy" id="2827726"/>
    <lineage>
        <taxon>Viruses</taxon>
        <taxon>Duplodnaviria</taxon>
        <taxon>Heunggongvirae</taxon>
        <taxon>Uroviricota</taxon>
        <taxon>Caudoviricetes</taxon>
    </lineage>
</organism>
<dbReference type="SUPFAM" id="SSF47729">
    <property type="entry name" value="IHF-like DNA-binding proteins"/>
    <property type="match status" value="1"/>
</dbReference>
<comment type="similarity">
    <text evidence="2">Belongs to the bacterial histone-like protein family.</text>
</comment>
<dbReference type="InterPro" id="IPR000119">
    <property type="entry name" value="Hist_DNA-bd"/>
</dbReference>
<dbReference type="Gene3D" id="4.10.520.10">
    <property type="entry name" value="IHF-like DNA-binding proteins"/>
    <property type="match status" value="1"/>
</dbReference>
<evidence type="ECO:0000256" key="1">
    <source>
        <dbReference type="ARBA" id="ARBA00023125"/>
    </source>
</evidence>
<dbReference type="PANTHER" id="PTHR33175">
    <property type="entry name" value="DNA-BINDING PROTEIN HU"/>
    <property type="match status" value="1"/>
</dbReference>
<reference evidence="3" key="1">
    <citation type="journal article" date="2021" name="Proc. Natl. Acad. Sci. U.S.A.">
        <title>A Catalog of Tens of Thousands of Viruses from Human Metagenomes Reveals Hidden Associations with Chronic Diseases.</title>
        <authorList>
            <person name="Tisza M.J."/>
            <person name="Buck C.B."/>
        </authorList>
    </citation>
    <scope>NUCLEOTIDE SEQUENCE</scope>
    <source>
        <strain evidence="3">CtDwO1</strain>
    </source>
</reference>
<proteinExistence type="inferred from homology"/>
<dbReference type="Pfam" id="PF00216">
    <property type="entry name" value="Bac_DNA_binding"/>
    <property type="match status" value="1"/>
</dbReference>